<feature type="compositionally biased region" description="Basic and acidic residues" evidence="2">
    <location>
        <begin position="50"/>
        <end position="63"/>
    </location>
</feature>
<gene>
    <name evidence="6" type="ORF">GCM10011613_25170</name>
</gene>
<evidence type="ECO:0000259" key="3">
    <source>
        <dbReference type="Pfam" id="PF25954"/>
    </source>
</evidence>
<feature type="domain" description="CzcB-like barrel-sandwich hybrid" evidence="4">
    <location>
        <begin position="103"/>
        <end position="174"/>
    </location>
</feature>
<feature type="domain" description="CusB-like beta-barrel" evidence="3">
    <location>
        <begin position="177"/>
        <end position="251"/>
    </location>
</feature>
<dbReference type="Pfam" id="PF25954">
    <property type="entry name" value="Beta-barrel_RND_2"/>
    <property type="match status" value="1"/>
</dbReference>
<dbReference type="InterPro" id="IPR051909">
    <property type="entry name" value="MFP_Cation_Efflux"/>
</dbReference>
<feature type="region of interest" description="Disordered" evidence="2">
    <location>
        <begin position="36"/>
        <end position="67"/>
    </location>
</feature>
<dbReference type="PANTHER" id="PTHR30097">
    <property type="entry name" value="CATION EFFLUX SYSTEM PROTEIN CUSB"/>
    <property type="match status" value="1"/>
</dbReference>
<comment type="caution">
    <text evidence="6">The sequence shown here is derived from an EMBL/GenBank/DDBJ whole genome shotgun (WGS) entry which is preliminary data.</text>
</comment>
<evidence type="ECO:0000313" key="7">
    <source>
        <dbReference type="Proteomes" id="UP000619761"/>
    </source>
</evidence>
<dbReference type="InterPro" id="IPR058647">
    <property type="entry name" value="BSH_CzcB-like"/>
</dbReference>
<organism evidence="6 7">
    <name type="scientific">Cellvibrio zantedeschiae</name>
    <dbReference type="NCBI Taxonomy" id="1237077"/>
    <lineage>
        <taxon>Bacteria</taxon>
        <taxon>Pseudomonadati</taxon>
        <taxon>Pseudomonadota</taxon>
        <taxon>Gammaproteobacteria</taxon>
        <taxon>Cellvibrionales</taxon>
        <taxon>Cellvibrionaceae</taxon>
        <taxon>Cellvibrio</taxon>
    </lineage>
</organism>
<reference evidence="7" key="1">
    <citation type="journal article" date="2019" name="Int. J. Syst. Evol. Microbiol.">
        <title>The Global Catalogue of Microorganisms (GCM) 10K type strain sequencing project: providing services to taxonomists for standard genome sequencing and annotation.</title>
        <authorList>
            <consortium name="The Broad Institute Genomics Platform"/>
            <consortium name="The Broad Institute Genome Sequencing Center for Infectious Disease"/>
            <person name="Wu L."/>
            <person name="Ma J."/>
        </authorList>
    </citation>
    <scope>NUCLEOTIDE SEQUENCE [LARGE SCALE GENOMIC DNA]</scope>
    <source>
        <strain evidence="7">KCTC 32239</strain>
    </source>
</reference>
<dbReference type="Gene3D" id="2.40.420.20">
    <property type="match status" value="1"/>
</dbReference>
<evidence type="ECO:0000256" key="2">
    <source>
        <dbReference type="SAM" id="MobiDB-lite"/>
    </source>
</evidence>
<dbReference type="Proteomes" id="UP000619761">
    <property type="component" value="Unassembled WGS sequence"/>
</dbReference>
<dbReference type="Pfam" id="PF25973">
    <property type="entry name" value="BSH_CzcB"/>
    <property type="match status" value="1"/>
</dbReference>
<feature type="domain" description="CzcB-like C-terminal circularly permuted SH3-like" evidence="5">
    <location>
        <begin position="259"/>
        <end position="319"/>
    </location>
</feature>
<dbReference type="PANTHER" id="PTHR30097:SF4">
    <property type="entry name" value="SLR6042 PROTEIN"/>
    <property type="match status" value="1"/>
</dbReference>
<dbReference type="InterPro" id="IPR058649">
    <property type="entry name" value="CzcB_C"/>
</dbReference>
<dbReference type="InterPro" id="IPR011053">
    <property type="entry name" value="Single_hybrid_motif"/>
</dbReference>
<dbReference type="InterPro" id="IPR058792">
    <property type="entry name" value="Beta-barrel_RND_2"/>
</dbReference>
<protein>
    <submittedName>
        <fullName evidence="6">Cation efflux system protein</fullName>
    </submittedName>
</protein>
<evidence type="ECO:0000259" key="5">
    <source>
        <dbReference type="Pfam" id="PF25975"/>
    </source>
</evidence>
<dbReference type="RefSeq" id="WP_189419133.1">
    <property type="nucleotide sequence ID" value="NZ_BMYZ01000002.1"/>
</dbReference>
<keyword evidence="1" id="KW-0813">Transport</keyword>
<sequence>MKLFLETITKKLSVKSVLQLSLVIIAMIGIAVANAAKEESKTPPATQQKAHGDEEHEEHEEKSASLSDAQLKTAAIELAKVGPASIHETLAFYGTVEANGEKVQRVGARFVGTVRSVNKKVGDSVREGETLATIESNESLKTYSITSALNGVVAERNINVGEQTNDKTAFVIVDLSTVWIDVAVFPRDAGKIHVGQAVRIGNPANDVTGEGEIVSVAALGTSGNQSLSARVLLNNAERQWTPGLFVNADVMMAKKSVALAIRNEALQDHEGKQVVFVKEKEGFEPRPVKLGRTDGEFTEVLAGVKAGETYASKNSFIIKAELGKDGAEHE</sequence>
<dbReference type="Gene3D" id="2.40.50.100">
    <property type="match status" value="1"/>
</dbReference>
<accession>A0ABQ3B4E3</accession>
<name>A0ABQ3B4E3_9GAMM</name>
<evidence type="ECO:0000256" key="1">
    <source>
        <dbReference type="ARBA" id="ARBA00022448"/>
    </source>
</evidence>
<proteinExistence type="predicted"/>
<dbReference type="SUPFAM" id="SSF51230">
    <property type="entry name" value="Single hybrid motif"/>
    <property type="match status" value="1"/>
</dbReference>
<evidence type="ECO:0000313" key="6">
    <source>
        <dbReference type="EMBL" id="GGY79306.1"/>
    </source>
</evidence>
<evidence type="ECO:0000259" key="4">
    <source>
        <dbReference type="Pfam" id="PF25973"/>
    </source>
</evidence>
<dbReference type="Pfam" id="PF25975">
    <property type="entry name" value="CzcB_C"/>
    <property type="match status" value="1"/>
</dbReference>
<dbReference type="EMBL" id="BMYZ01000002">
    <property type="protein sequence ID" value="GGY79306.1"/>
    <property type="molecule type" value="Genomic_DNA"/>
</dbReference>
<keyword evidence="7" id="KW-1185">Reference proteome</keyword>